<dbReference type="KEGG" id="gax:Pan161_43040"/>
<organism evidence="1 2">
    <name type="scientific">Gimesia algae</name>
    <dbReference type="NCBI Taxonomy" id="2527971"/>
    <lineage>
        <taxon>Bacteria</taxon>
        <taxon>Pseudomonadati</taxon>
        <taxon>Planctomycetota</taxon>
        <taxon>Planctomycetia</taxon>
        <taxon>Planctomycetales</taxon>
        <taxon>Planctomycetaceae</taxon>
        <taxon>Gimesia</taxon>
    </lineage>
</organism>
<protein>
    <submittedName>
        <fullName evidence="1">Uncharacterized protein</fullName>
    </submittedName>
</protein>
<keyword evidence="2" id="KW-1185">Reference proteome</keyword>
<proteinExistence type="predicted"/>
<sequence length="99" mass="11319">MNMNEEQKYCYGSMFPDTLHLNDNVANTGQVFTVRVEKPEGGVLPVCTSRSIEVDIDQWKVCQLCADYESCYKLSLAKIALDCVQFYCSVSRAIWTEYN</sequence>
<reference evidence="1 2" key="1">
    <citation type="submission" date="2019-02" db="EMBL/GenBank/DDBJ databases">
        <title>Deep-cultivation of Planctomycetes and their phenomic and genomic characterization uncovers novel biology.</title>
        <authorList>
            <person name="Wiegand S."/>
            <person name="Jogler M."/>
            <person name="Boedeker C."/>
            <person name="Pinto D."/>
            <person name="Vollmers J."/>
            <person name="Rivas-Marin E."/>
            <person name="Kohn T."/>
            <person name="Peeters S.H."/>
            <person name="Heuer A."/>
            <person name="Rast P."/>
            <person name="Oberbeckmann S."/>
            <person name="Bunk B."/>
            <person name="Jeske O."/>
            <person name="Meyerdierks A."/>
            <person name="Storesund J.E."/>
            <person name="Kallscheuer N."/>
            <person name="Luecker S."/>
            <person name="Lage O.M."/>
            <person name="Pohl T."/>
            <person name="Merkel B.J."/>
            <person name="Hornburger P."/>
            <person name="Mueller R.-W."/>
            <person name="Bruemmer F."/>
            <person name="Labrenz M."/>
            <person name="Spormann A.M."/>
            <person name="Op den Camp H."/>
            <person name="Overmann J."/>
            <person name="Amann R."/>
            <person name="Jetten M.S.M."/>
            <person name="Mascher T."/>
            <person name="Medema M.H."/>
            <person name="Devos D.P."/>
            <person name="Kaster A.-K."/>
            <person name="Ovreas L."/>
            <person name="Rohde M."/>
            <person name="Galperin M.Y."/>
            <person name="Jogler C."/>
        </authorList>
    </citation>
    <scope>NUCLEOTIDE SEQUENCE [LARGE SCALE GENOMIC DNA]</scope>
    <source>
        <strain evidence="1 2">Pan161</strain>
    </source>
</reference>
<evidence type="ECO:0000313" key="2">
    <source>
        <dbReference type="Proteomes" id="UP000316855"/>
    </source>
</evidence>
<dbReference type="Proteomes" id="UP000316855">
    <property type="component" value="Chromosome"/>
</dbReference>
<accession>A0A517VHZ3</accession>
<name>A0A517VHZ3_9PLAN</name>
<dbReference type="AlphaFoldDB" id="A0A517VHZ3"/>
<gene>
    <name evidence="1" type="ORF">Pan161_43040</name>
</gene>
<dbReference type="EMBL" id="CP036343">
    <property type="protein sequence ID" value="QDT92636.1"/>
    <property type="molecule type" value="Genomic_DNA"/>
</dbReference>
<evidence type="ECO:0000313" key="1">
    <source>
        <dbReference type="EMBL" id="QDT92636.1"/>
    </source>
</evidence>